<evidence type="ECO:0000313" key="2">
    <source>
        <dbReference type="Proteomes" id="UP000652013"/>
    </source>
</evidence>
<dbReference type="EMBL" id="BOOY01000030">
    <property type="protein sequence ID" value="GIJ04918.1"/>
    <property type="molecule type" value="Genomic_DNA"/>
</dbReference>
<proteinExistence type="predicted"/>
<protein>
    <submittedName>
        <fullName evidence="1">Uncharacterized protein</fullName>
    </submittedName>
</protein>
<comment type="caution">
    <text evidence="1">The sequence shown here is derived from an EMBL/GenBank/DDBJ whole genome shotgun (WGS) entry which is preliminary data.</text>
</comment>
<organism evidence="1 2">
    <name type="scientific">Spirilliplanes yamanashiensis</name>
    <dbReference type="NCBI Taxonomy" id="42233"/>
    <lineage>
        <taxon>Bacteria</taxon>
        <taxon>Bacillati</taxon>
        <taxon>Actinomycetota</taxon>
        <taxon>Actinomycetes</taxon>
        <taxon>Micromonosporales</taxon>
        <taxon>Micromonosporaceae</taxon>
        <taxon>Spirilliplanes</taxon>
    </lineage>
</organism>
<accession>A0A8J4DL26</accession>
<sequence>MAGVVFAAATTLVRACAGRLARLRVRAGAGPAAGADLACGALSLHVAVRAASPMLLPVPDAARIVAALGQVACWAAANGDADPWHAAVLGESAGSTVTLWAFAIESAADGVVLIGPDTAVRTRFALRAFLAKVSEGAWRVPRADRRSLREAIERDLALLC</sequence>
<name>A0A8J4DL26_9ACTN</name>
<evidence type="ECO:0000313" key="1">
    <source>
        <dbReference type="EMBL" id="GIJ04918.1"/>
    </source>
</evidence>
<keyword evidence="2" id="KW-1185">Reference proteome</keyword>
<gene>
    <name evidence="1" type="ORF">Sya03_42700</name>
</gene>
<dbReference type="AlphaFoldDB" id="A0A8J4DL26"/>
<reference evidence="1" key="1">
    <citation type="submission" date="2021-01" db="EMBL/GenBank/DDBJ databases">
        <title>Whole genome shotgun sequence of Spirilliplanes yamanashiensis NBRC 15828.</title>
        <authorList>
            <person name="Komaki H."/>
            <person name="Tamura T."/>
        </authorList>
    </citation>
    <scope>NUCLEOTIDE SEQUENCE</scope>
    <source>
        <strain evidence="1">NBRC 15828</strain>
    </source>
</reference>
<dbReference type="Proteomes" id="UP000652013">
    <property type="component" value="Unassembled WGS sequence"/>
</dbReference>
<dbReference type="RefSeq" id="WP_203940145.1">
    <property type="nucleotide sequence ID" value="NZ_BAAAGJ010000023.1"/>
</dbReference>